<dbReference type="CDD" id="cd16922">
    <property type="entry name" value="HATPase_EvgS-ArcB-TorS-like"/>
    <property type="match status" value="1"/>
</dbReference>
<comment type="catalytic activity">
    <reaction evidence="1">
        <text>ATP + protein L-histidine = ADP + protein N-phospho-L-histidine.</text>
        <dbReference type="EC" id="2.7.13.3"/>
    </reaction>
</comment>
<keyword evidence="7 18" id="KW-0418">Kinase</keyword>
<dbReference type="PANTHER" id="PTHR43047:SF78">
    <property type="entry name" value="SENSORY_REGULATORY PROTEIN RPFC"/>
    <property type="match status" value="1"/>
</dbReference>
<evidence type="ECO:0000256" key="9">
    <source>
        <dbReference type="ARBA" id="ARBA00022989"/>
    </source>
</evidence>
<sequence length="654" mass="70170">MSAGPIDRLGRKWVGRASRLSLRHQLGWLISLCTGLTLMLSVLAMLLVGWHFALRHAESEVDELTSTLARMLAEPLSSGDAAAISRLLSIAESQPRVGGVWVFEAGHTEPLASWGSAPTPALWSREGQLLSGRLVRSVPVVDALRERVGSVTVQIDQHDLLESLLVQSGAMALAATLAGLVLNRLAQPLARRISQPLDELSVAATAVAEGRIEQARLPEPGHDEIGRTIAAFQSMVDQIRSRDCTVEQAMQMMNQLVEERTAEACRAAAASEAKTRFLTVMSHEIRTPLNGILGMSELLLDAGTQAGIGAEQREHLLLLRESAEALRMVISDVFDYSRIESAELQFEVAPFDPRALLARGLEAHRATAAGRGLRLALQVDDRVPAVLLGDATRIGQIVDNLIGNAVKFTERGEVEVRVESLPQGSDPATATVHELHLSVRDTGIGIAPEQQRRIFEAFSQADDPATRRHGGTGLGLAICARLSTLMGGSIAVDSQPGHGSIFHVRLRLERSFAEPEAAGVDAGDPPDATATTAGADPAGGDDPAWVDLDRAALLERVGGDALLLGELVTMLVEDSLSCVDELERAVAQRDAARIDRLAHQLAGAAANCSAQALERLARRISTLAREERVDEAARLLEPLRLRLLRLSRRAATAA</sequence>
<evidence type="ECO:0000313" key="18">
    <source>
        <dbReference type="EMBL" id="NRT54476.1"/>
    </source>
</evidence>
<dbReference type="InterPro" id="IPR036890">
    <property type="entry name" value="HATPase_C_sf"/>
</dbReference>
<dbReference type="Pfam" id="PF02518">
    <property type="entry name" value="HATPase_c"/>
    <property type="match status" value="1"/>
</dbReference>
<feature type="domain" description="Histidine kinase" evidence="15">
    <location>
        <begin position="280"/>
        <end position="510"/>
    </location>
</feature>
<evidence type="ECO:0000256" key="5">
    <source>
        <dbReference type="ARBA" id="ARBA00022679"/>
    </source>
</evidence>
<evidence type="ECO:0000256" key="7">
    <source>
        <dbReference type="ARBA" id="ARBA00022777"/>
    </source>
</evidence>
<gene>
    <name evidence="18" type="ORF">HNQ01_000183</name>
</gene>
<dbReference type="CDD" id="cd00082">
    <property type="entry name" value="HisKA"/>
    <property type="match status" value="1"/>
</dbReference>
<keyword evidence="11 14" id="KW-0472">Membrane</keyword>
<dbReference type="Gene3D" id="6.10.340.10">
    <property type="match status" value="1"/>
</dbReference>
<dbReference type="InterPro" id="IPR036641">
    <property type="entry name" value="HPT_dom_sf"/>
</dbReference>
<dbReference type="EC" id="2.7.13.3" evidence="3"/>
<protein>
    <recommendedName>
        <fullName evidence="3">histidine kinase</fullName>
        <ecNumber evidence="3">2.7.13.3</ecNumber>
    </recommendedName>
</protein>
<dbReference type="SMART" id="SM00073">
    <property type="entry name" value="HPT"/>
    <property type="match status" value="1"/>
</dbReference>
<dbReference type="Gene3D" id="1.10.287.130">
    <property type="match status" value="1"/>
</dbReference>
<keyword evidence="6 14" id="KW-0812">Transmembrane</keyword>
<keyword evidence="19" id="KW-1185">Reference proteome</keyword>
<dbReference type="Pfam" id="PF00512">
    <property type="entry name" value="HisKA"/>
    <property type="match status" value="1"/>
</dbReference>
<dbReference type="PROSITE" id="PS50894">
    <property type="entry name" value="HPT"/>
    <property type="match status" value="1"/>
</dbReference>
<reference evidence="18 19" key="1">
    <citation type="submission" date="2020-05" db="EMBL/GenBank/DDBJ databases">
        <title>Genomic Encyclopedia of Type Strains, Phase IV (KMG-V): Genome sequencing to study the core and pangenomes of soil and plant-associated prokaryotes.</title>
        <authorList>
            <person name="Whitman W."/>
        </authorList>
    </citation>
    <scope>NUCLEOTIDE SEQUENCE [LARGE SCALE GENOMIC DNA]</scope>
    <source>
        <strain evidence="18 19">C29</strain>
    </source>
</reference>
<feature type="transmembrane region" description="Helical" evidence="14">
    <location>
        <begin position="26"/>
        <end position="53"/>
    </location>
</feature>
<feature type="compositionally biased region" description="Low complexity" evidence="13">
    <location>
        <begin position="517"/>
        <end position="542"/>
    </location>
</feature>
<dbReference type="GO" id="GO:0016301">
    <property type="term" value="F:kinase activity"/>
    <property type="evidence" value="ECO:0007669"/>
    <property type="project" value="UniProtKB-KW"/>
</dbReference>
<dbReference type="InterPro" id="IPR005467">
    <property type="entry name" value="His_kinase_dom"/>
</dbReference>
<dbReference type="InterPro" id="IPR036097">
    <property type="entry name" value="HisK_dim/P_sf"/>
</dbReference>
<evidence type="ECO:0000256" key="6">
    <source>
        <dbReference type="ARBA" id="ARBA00022692"/>
    </source>
</evidence>
<keyword evidence="10" id="KW-0902">Two-component regulatory system</keyword>
<dbReference type="SMART" id="SM00388">
    <property type="entry name" value="HisKA"/>
    <property type="match status" value="1"/>
</dbReference>
<dbReference type="InterPro" id="IPR004358">
    <property type="entry name" value="Sig_transdc_His_kin-like_C"/>
</dbReference>
<organism evidence="18 19">
    <name type="scientific">Sphaerotilus uruguayifluvii</name>
    <dbReference type="NCBI Taxonomy" id="2735897"/>
    <lineage>
        <taxon>Bacteria</taxon>
        <taxon>Pseudomonadati</taxon>
        <taxon>Pseudomonadota</taxon>
        <taxon>Betaproteobacteria</taxon>
        <taxon>Burkholderiales</taxon>
        <taxon>Sphaerotilaceae</taxon>
        <taxon>Sphaerotilus</taxon>
    </lineage>
</organism>
<feature type="domain" description="HAMP" evidence="16">
    <location>
        <begin position="191"/>
        <end position="244"/>
    </location>
</feature>
<dbReference type="PROSITE" id="PS50885">
    <property type="entry name" value="HAMP"/>
    <property type="match status" value="1"/>
</dbReference>
<dbReference type="PANTHER" id="PTHR43047">
    <property type="entry name" value="TWO-COMPONENT HISTIDINE PROTEIN KINASE"/>
    <property type="match status" value="1"/>
</dbReference>
<dbReference type="SMART" id="SM00387">
    <property type="entry name" value="HATPase_c"/>
    <property type="match status" value="1"/>
</dbReference>
<dbReference type="Pfam" id="PF00672">
    <property type="entry name" value="HAMP"/>
    <property type="match status" value="1"/>
</dbReference>
<evidence type="ECO:0000313" key="19">
    <source>
        <dbReference type="Proteomes" id="UP001516061"/>
    </source>
</evidence>
<name>A0ABX2FWR8_9BURK</name>
<dbReference type="SMART" id="SM00304">
    <property type="entry name" value="HAMP"/>
    <property type="match status" value="1"/>
</dbReference>
<keyword evidence="4 12" id="KW-0597">Phosphoprotein</keyword>
<evidence type="ECO:0000259" key="16">
    <source>
        <dbReference type="PROSITE" id="PS50885"/>
    </source>
</evidence>
<dbReference type="RefSeq" id="WP_173803434.1">
    <property type="nucleotide sequence ID" value="NZ_JABSNM010000001.1"/>
</dbReference>
<evidence type="ECO:0000259" key="17">
    <source>
        <dbReference type="PROSITE" id="PS50894"/>
    </source>
</evidence>
<dbReference type="SUPFAM" id="SSF47226">
    <property type="entry name" value="Histidine-containing phosphotransfer domain, HPT domain"/>
    <property type="match status" value="1"/>
</dbReference>
<dbReference type="Gene3D" id="1.20.120.160">
    <property type="entry name" value="HPT domain"/>
    <property type="match status" value="1"/>
</dbReference>
<dbReference type="PRINTS" id="PR00344">
    <property type="entry name" value="BCTRLSENSOR"/>
</dbReference>
<keyword evidence="8" id="KW-0547">Nucleotide-binding</keyword>
<keyword evidence="5" id="KW-0808">Transferase</keyword>
<dbReference type="InterPro" id="IPR003594">
    <property type="entry name" value="HATPase_dom"/>
</dbReference>
<dbReference type="EMBL" id="JABSNM010000001">
    <property type="protein sequence ID" value="NRT54476.1"/>
    <property type="molecule type" value="Genomic_DNA"/>
</dbReference>
<comment type="subcellular location">
    <subcellularLocation>
        <location evidence="2">Endomembrane system</location>
        <topology evidence="2">Multi-pass membrane protein</topology>
    </subcellularLocation>
</comment>
<feature type="modified residue" description="Phosphohistidine" evidence="12">
    <location>
        <position position="599"/>
    </location>
</feature>
<evidence type="ECO:0000256" key="13">
    <source>
        <dbReference type="SAM" id="MobiDB-lite"/>
    </source>
</evidence>
<evidence type="ECO:0000256" key="14">
    <source>
        <dbReference type="SAM" id="Phobius"/>
    </source>
</evidence>
<dbReference type="CDD" id="cd06225">
    <property type="entry name" value="HAMP"/>
    <property type="match status" value="1"/>
</dbReference>
<dbReference type="SUPFAM" id="SSF158472">
    <property type="entry name" value="HAMP domain-like"/>
    <property type="match status" value="1"/>
</dbReference>
<evidence type="ECO:0000256" key="10">
    <source>
        <dbReference type="ARBA" id="ARBA00023012"/>
    </source>
</evidence>
<comment type="caution">
    <text evidence="18">The sequence shown here is derived from an EMBL/GenBank/DDBJ whole genome shotgun (WGS) entry which is preliminary data.</text>
</comment>
<evidence type="ECO:0000256" key="8">
    <source>
        <dbReference type="ARBA" id="ARBA00022840"/>
    </source>
</evidence>
<feature type="region of interest" description="Disordered" evidence="13">
    <location>
        <begin position="515"/>
        <end position="542"/>
    </location>
</feature>
<dbReference type="Proteomes" id="UP001516061">
    <property type="component" value="Unassembled WGS sequence"/>
</dbReference>
<evidence type="ECO:0000256" key="1">
    <source>
        <dbReference type="ARBA" id="ARBA00000085"/>
    </source>
</evidence>
<dbReference type="Gene3D" id="3.30.565.10">
    <property type="entry name" value="Histidine kinase-like ATPase, C-terminal domain"/>
    <property type="match status" value="1"/>
</dbReference>
<accession>A0ABX2FWR8</accession>
<dbReference type="InterPro" id="IPR008207">
    <property type="entry name" value="Sig_transdc_His_kin_Hpt_dom"/>
</dbReference>
<evidence type="ECO:0000256" key="3">
    <source>
        <dbReference type="ARBA" id="ARBA00012438"/>
    </source>
</evidence>
<keyword evidence="8" id="KW-0067">ATP-binding</keyword>
<proteinExistence type="predicted"/>
<dbReference type="PROSITE" id="PS50109">
    <property type="entry name" value="HIS_KIN"/>
    <property type="match status" value="1"/>
</dbReference>
<dbReference type="Pfam" id="PF01627">
    <property type="entry name" value="Hpt"/>
    <property type="match status" value="1"/>
</dbReference>
<evidence type="ECO:0000256" key="2">
    <source>
        <dbReference type="ARBA" id="ARBA00004127"/>
    </source>
</evidence>
<evidence type="ECO:0000256" key="4">
    <source>
        <dbReference type="ARBA" id="ARBA00022553"/>
    </source>
</evidence>
<evidence type="ECO:0000259" key="15">
    <source>
        <dbReference type="PROSITE" id="PS50109"/>
    </source>
</evidence>
<evidence type="ECO:0000256" key="11">
    <source>
        <dbReference type="ARBA" id="ARBA00023136"/>
    </source>
</evidence>
<dbReference type="CDD" id="cd00088">
    <property type="entry name" value="HPT"/>
    <property type="match status" value="1"/>
</dbReference>
<dbReference type="InterPro" id="IPR003661">
    <property type="entry name" value="HisK_dim/P_dom"/>
</dbReference>
<evidence type="ECO:0000256" key="12">
    <source>
        <dbReference type="PROSITE-ProRule" id="PRU00110"/>
    </source>
</evidence>
<dbReference type="InterPro" id="IPR003660">
    <property type="entry name" value="HAMP_dom"/>
</dbReference>
<dbReference type="SUPFAM" id="SSF55874">
    <property type="entry name" value="ATPase domain of HSP90 chaperone/DNA topoisomerase II/histidine kinase"/>
    <property type="match status" value="1"/>
</dbReference>
<keyword evidence="9 14" id="KW-1133">Transmembrane helix</keyword>
<dbReference type="SUPFAM" id="SSF47384">
    <property type="entry name" value="Homodimeric domain of signal transducing histidine kinase"/>
    <property type="match status" value="1"/>
</dbReference>
<feature type="domain" description="HPt" evidence="17">
    <location>
        <begin position="560"/>
        <end position="654"/>
    </location>
</feature>